<protein>
    <submittedName>
        <fullName evidence="2">Uncharacterized protein</fullName>
    </submittedName>
</protein>
<evidence type="ECO:0000256" key="1">
    <source>
        <dbReference type="SAM" id="MobiDB-lite"/>
    </source>
</evidence>
<accession>A0A8C2XV91</accession>
<organism evidence="2">
    <name type="scientific">Capra hircus</name>
    <name type="common">Goat</name>
    <dbReference type="NCBI Taxonomy" id="9925"/>
    <lineage>
        <taxon>Eukaryota</taxon>
        <taxon>Metazoa</taxon>
        <taxon>Chordata</taxon>
        <taxon>Craniata</taxon>
        <taxon>Vertebrata</taxon>
        <taxon>Euteleostomi</taxon>
        <taxon>Mammalia</taxon>
        <taxon>Eutheria</taxon>
        <taxon>Laurasiatheria</taxon>
        <taxon>Artiodactyla</taxon>
        <taxon>Ruminantia</taxon>
        <taxon>Pecora</taxon>
        <taxon>Bovidae</taxon>
        <taxon>Caprinae</taxon>
        <taxon>Capra</taxon>
    </lineage>
</organism>
<proteinExistence type="predicted"/>
<feature type="region of interest" description="Disordered" evidence="1">
    <location>
        <begin position="1"/>
        <end position="33"/>
    </location>
</feature>
<dbReference type="AlphaFoldDB" id="A0A8C2XV91"/>
<sequence length="137" mass="14798">MLPRLLQKSADSRVPASSAEPREAAASRRSASRRCHCTRIRGQKSSSAGWRLLSGTVSFIVTSVETERPKTATAHLPWSWEDTLKKAAVGSPRASGWGCVTLNALHELGRLPEVSLPGENWLHAPCLFLRSAALPGS</sequence>
<dbReference type="Ensembl" id="ENSCHIT00010036295.1">
    <property type="protein sequence ID" value="ENSCHIP00010025713.1"/>
    <property type="gene ID" value="ENSCHIG00010019091.1"/>
</dbReference>
<reference evidence="2" key="2">
    <citation type="submission" date="2025-08" db="UniProtKB">
        <authorList>
            <consortium name="Ensembl"/>
        </authorList>
    </citation>
    <scope>IDENTIFICATION</scope>
</reference>
<reference evidence="2" key="1">
    <citation type="submission" date="2019-03" db="EMBL/GenBank/DDBJ databases">
        <title>Genome sequencing and reference-guided assembly of Black Bengal Goat (Capra hircus).</title>
        <authorList>
            <person name="Siddiki A.Z."/>
            <person name="Baten A."/>
            <person name="Billah M."/>
            <person name="Alam M.A.U."/>
            <person name="Shawrob K.S.M."/>
            <person name="Saha S."/>
            <person name="Chowdhury M."/>
            <person name="Rahman A.H."/>
            <person name="Stear M."/>
            <person name="Miah G."/>
            <person name="Das G.B."/>
            <person name="Hossain M.M."/>
            <person name="Kumkum M."/>
            <person name="Islam M.S."/>
            <person name="Mollah A.M."/>
            <person name="Ahsan A."/>
            <person name="Tusar F."/>
            <person name="Khan M.K.I."/>
        </authorList>
    </citation>
    <scope>NUCLEOTIDE SEQUENCE [LARGE SCALE GENOMIC DNA]</scope>
</reference>
<evidence type="ECO:0000313" key="2">
    <source>
        <dbReference type="Ensembl" id="ENSCHIP00010025713.1"/>
    </source>
</evidence>
<name>A0A8C2XV91_CAPHI</name>